<dbReference type="InterPro" id="IPR000748">
    <property type="entry name" value="PsdUridine_synth_RsuA/RluB/E/F"/>
</dbReference>
<evidence type="ECO:0000313" key="6">
    <source>
        <dbReference type="Proteomes" id="UP000664277"/>
    </source>
</evidence>
<feature type="domain" description="Pseudouridine synthase RsuA/RluA-like" evidence="4">
    <location>
        <begin position="18"/>
        <end position="169"/>
    </location>
</feature>
<dbReference type="GO" id="GO:0003723">
    <property type="term" value="F:RNA binding"/>
    <property type="evidence" value="ECO:0007669"/>
    <property type="project" value="InterPro"/>
</dbReference>
<dbReference type="InterPro" id="IPR020103">
    <property type="entry name" value="PsdUridine_synth_cat_dom_sf"/>
</dbReference>
<name>A0A8J7P973_9BACT</name>
<protein>
    <recommendedName>
        <fullName evidence="3">Pseudouridine synthase</fullName>
        <ecNumber evidence="3">5.4.99.-</ecNumber>
    </recommendedName>
</protein>
<dbReference type="SUPFAM" id="SSF55120">
    <property type="entry name" value="Pseudouridine synthase"/>
    <property type="match status" value="1"/>
</dbReference>
<dbReference type="GO" id="GO:0006364">
    <property type="term" value="P:rRNA processing"/>
    <property type="evidence" value="ECO:0007669"/>
    <property type="project" value="UniProtKB-ARBA"/>
</dbReference>
<accession>A0A8J7P973</accession>
<comment type="caution">
    <text evidence="5">The sequence shown here is derived from an EMBL/GenBank/DDBJ whole genome shotgun (WGS) entry which is preliminary data.</text>
</comment>
<dbReference type="InterPro" id="IPR006145">
    <property type="entry name" value="PsdUridine_synth_RsuA/RluA"/>
</dbReference>
<organism evidence="5 6">
    <name type="scientific">Candidatus Obscuribacter phosphatis</name>
    <dbReference type="NCBI Taxonomy" id="1906157"/>
    <lineage>
        <taxon>Bacteria</taxon>
        <taxon>Bacillati</taxon>
        <taxon>Candidatus Melainabacteria</taxon>
        <taxon>Candidatus Obscuribacterales</taxon>
        <taxon>Candidatus Obscuribacteraceae</taxon>
        <taxon>Candidatus Obscuribacter</taxon>
    </lineage>
</organism>
<evidence type="ECO:0000256" key="1">
    <source>
        <dbReference type="ARBA" id="ARBA00008348"/>
    </source>
</evidence>
<dbReference type="GO" id="GO:0001522">
    <property type="term" value="P:pseudouridine synthesis"/>
    <property type="evidence" value="ECO:0007669"/>
    <property type="project" value="InterPro"/>
</dbReference>
<evidence type="ECO:0000256" key="2">
    <source>
        <dbReference type="ARBA" id="ARBA00023235"/>
    </source>
</evidence>
<dbReference type="Proteomes" id="UP000664277">
    <property type="component" value="Unassembled WGS sequence"/>
</dbReference>
<comment type="similarity">
    <text evidence="1 3">Belongs to the pseudouridine synthase RsuA family.</text>
</comment>
<dbReference type="PROSITE" id="PS01149">
    <property type="entry name" value="PSI_RSU"/>
    <property type="match status" value="1"/>
</dbReference>
<dbReference type="InterPro" id="IPR042092">
    <property type="entry name" value="PsdUridine_s_RsuA/RluB/E/F_cat"/>
</dbReference>
<dbReference type="GO" id="GO:0140098">
    <property type="term" value="F:catalytic activity, acting on RNA"/>
    <property type="evidence" value="ECO:0007669"/>
    <property type="project" value="UniProtKB-ARBA"/>
</dbReference>
<dbReference type="AlphaFoldDB" id="A0A8J7P973"/>
<dbReference type="PANTHER" id="PTHR47683">
    <property type="entry name" value="PSEUDOURIDINE SYNTHASE FAMILY PROTEIN-RELATED"/>
    <property type="match status" value="1"/>
</dbReference>
<reference evidence="5" key="1">
    <citation type="submission" date="2021-02" db="EMBL/GenBank/DDBJ databases">
        <title>Genome-Resolved Metagenomics of a Microbial Community Performing Photosynthetic Biological Nutrient Removal.</title>
        <authorList>
            <person name="Mcdaniel E.A."/>
        </authorList>
    </citation>
    <scope>NUCLEOTIDE SEQUENCE</scope>
    <source>
        <strain evidence="5">UWPOB_OBS1</strain>
    </source>
</reference>
<dbReference type="EMBL" id="JAFLCK010000004">
    <property type="protein sequence ID" value="MBN8659512.1"/>
    <property type="molecule type" value="Genomic_DNA"/>
</dbReference>
<dbReference type="GO" id="GO:0009982">
    <property type="term" value="F:pseudouridine synthase activity"/>
    <property type="evidence" value="ECO:0007669"/>
    <property type="project" value="InterPro"/>
</dbReference>
<evidence type="ECO:0000313" key="5">
    <source>
        <dbReference type="EMBL" id="MBN8659512.1"/>
    </source>
</evidence>
<dbReference type="InterPro" id="IPR020094">
    <property type="entry name" value="TruA/RsuA/RluB/E/F_N"/>
</dbReference>
<dbReference type="PANTHER" id="PTHR47683:SF2">
    <property type="entry name" value="RNA-BINDING S4 DOMAIN-CONTAINING PROTEIN"/>
    <property type="match status" value="1"/>
</dbReference>
<evidence type="ECO:0000259" key="4">
    <source>
        <dbReference type="Pfam" id="PF00849"/>
    </source>
</evidence>
<keyword evidence="2 3" id="KW-0413">Isomerase</keyword>
<dbReference type="InterPro" id="IPR018496">
    <property type="entry name" value="PsdUridine_synth_RsuA/RluB_CS"/>
</dbReference>
<dbReference type="Gene3D" id="3.30.70.580">
    <property type="entry name" value="Pseudouridine synthase I, catalytic domain, N-terminal subdomain"/>
    <property type="match status" value="1"/>
</dbReference>
<dbReference type="NCBIfam" id="TIGR00093">
    <property type="entry name" value="pseudouridine synthase"/>
    <property type="match status" value="1"/>
</dbReference>
<evidence type="ECO:0000256" key="3">
    <source>
        <dbReference type="RuleBase" id="RU003887"/>
    </source>
</evidence>
<dbReference type="Pfam" id="PF00849">
    <property type="entry name" value="PseudoU_synth_2"/>
    <property type="match status" value="1"/>
</dbReference>
<dbReference type="EC" id="5.4.99.-" evidence="3"/>
<dbReference type="Gene3D" id="3.30.70.1560">
    <property type="entry name" value="Alpha-L RNA-binding motif"/>
    <property type="match status" value="1"/>
</dbReference>
<dbReference type="InterPro" id="IPR050343">
    <property type="entry name" value="RsuA_PseudoU_synthase"/>
</dbReference>
<sequence length="224" mass="25076">MPQFAKGQKAFRARAGAKYIAFNKPFAVLTQFSPEKLADGAISDKQTLADFNLPKQVYPVGRLDFDSEGLLILSDDGRLTTYLFEGRHPRTYLVQVENVPSPQTLKGLQSGVVIGGYKTQPCLARLLNTEPNLPERSKPVRFRKNIPTAWIELTLWEGKNRQVRKMTAAVGHPTLRLLRQSIGNLSLAQLDLAPGEWKELNLEELSLLLSTGCSNERSSRRESQ</sequence>
<proteinExistence type="inferred from homology"/>
<gene>
    <name evidence="5" type="ORF">J0M35_04060</name>
</gene>